<proteinExistence type="predicted"/>
<sequence>MTQSALEMWVRERCEGKCEAPTFLLITPSHHTLQEDWRHLGFLCLGKTNHQKLPMLPL</sequence>
<keyword evidence="1" id="KW-0675">Receptor</keyword>
<dbReference type="Proteomes" id="UP000234681">
    <property type="component" value="Chromosome 5"/>
</dbReference>
<reference evidence="2" key="1">
    <citation type="submission" date="2005-09" db="EMBL/GenBank/DDBJ databases">
        <authorList>
            <person name="Mural R.J."/>
            <person name="Li P.W."/>
            <person name="Adams M.D."/>
            <person name="Amanatides P.G."/>
            <person name="Baden-Tillson H."/>
            <person name="Barnstead M."/>
            <person name="Chin S.H."/>
            <person name="Dew I."/>
            <person name="Evans C.A."/>
            <person name="Ferriera S."/>
            <person name="Flanigan M."/>
            <person name="Fosler C."/>
            <person name="Glodek A."/>
            <person name="Gu Z."/>
            <person name="Holt R.A."/>
            <person name="Jennings D."/>
            <person name="Kraft C.L."/>
            <person name="Lu F."/>
            <person name="Nguyen T."/>
            <person name="Nusskern D.R."/>
            <person name="Pfannkoch C.M."/>
            <person name="Sitter C."/>
            <person name="Sutton G.G."/>
            <person name="Venter J.C."/>
            <person name="Wang Z."/>
            <person name="Woodage T."/>
            <person name="Zheng X.H."/>
            <person name="Zhong F."/>
        </authorList>
    </citation>
    <scope>NUCLEOTIDE SEQUENCE [LARGE SCALE GENOMIC DNA]</scope>
    <source>
        <strain>BN</strain>
        <strain evidence="2">Sprague-Dawley</strain>
    </source>
</reference>
<name>A6KJG5_RAT</name>
<protein>
    <submittedName>
        <fullName evidence="1">Nuclear receptor subfamily 4, group A, member 3, isoform CRA_c</fullName>
    </submittedName>
</protein>
<accession>A6KJG5</accession>
<dbReference type="AlphaFoldDB" id="A6KJG5"/>
<dbReference type="EMBL" id="CH474056">
    <property type="protein sequence ID" value="EDL78203.1"/>
    <property type="molecule type" value="Genomic_DNA"/>
</dbReference>
<gene>
    <name evidence="1 3" type="primary">Nr4a3</name>
    <name evidence="1" type="ORF">rCG_60359</name>
</gene>
<organism evidence="1 2">
    <name type="scientific">Rattus norvegicus</name>
    <name type="common">Rat</name>
    <dbReference type="NCBI Taxonomy" id="10116"/>
    <lineage>
        <taxon>Eukaryota</taxon>
        <taxon>Metazoa</taxon>
        <taxon>Chordata</taxon>
        <taxon>Craniata</taxon>
        <taxon>Vertebrata</taxon>
        <taxon>Euteleostomi</taxon>
        <taxon>Mammalia</taxon>
        <taxon>Eutheria</taxon>
        <taxon>Euarchontoglires</taxon>
        <taxon>Glires</taxon>
        <taxon>Rodentia</taxon>
        <taxon>Myomorpha</taxon>
        <taxon>Muroidea</taxon>
        <taxon>Muridae</taxon>
        <taxon>Murinae</taxon>
        <taxon>Rattus</taxon>
    </lineage>
</organism>
<evidence type="ECO:0000313" key="1">
    <source>
        <dbReference type="EMBL" id="EDL78203.1"/>
    </source>
</evidence>
<dbReference type="RGD" id="61882">
    <property type="gene designation" value="Nr4a3"/>
</dbReference>
<evidence type="ECO:0000313" key="2">
    <source>
        <dbReference type="Proteomes" id="UP000234681"/>
    </source>
</evidence>
<evidence type="ECO:0000313" key="3">
    <source>
        <dbReference type="RGD" id="61882"/>
    </source>
</evidence>